<keyword evidence="4 7" id="KW-0812">Transmembrane</keyword>
<feature type="transmembrane region" description="Helical" evidence="8">
    <location>
        <begin position="239"/>
        <end position="258"/>
    </location>
</feature>
<keyword evidence="3 7" id="KW-0813">Transport</keyword>
<feature type="transmembrane region" description="Helical" evidence="8">
    <location>
        <begin position="82"/>
        <end position="102"/>
    </location>
</feature>
<proteinExistence type="inferred from homology"/>
<feature type="transmembrane region" description="Helical" evidence="8">
    <location>
        <begin position="131"/>
        <end position="151"/>
    </location>
</feature>
<evidence type="ECO:0000313" key="10">
    <source>
        <dbReference type="Proteomes" id="UP000480178"/>
    </source>
</evidence>
<dbReference type="GO" id="GO:0015254">
    <property type="term" value="F:glycerol channel activity"/>
    <property type="evidence" value="ECO:0007669"/>
    <property type="project" value="TreeGrafter"/>
</dbReference>
<evidence type="ECO:0000256" key="4">
    <source>
        <dbReference type="ARBA" id="ARBA00022692"/>
    </source>
</evidence>
<comment type="similarity">
    <text evidence="2 7">Belongs to the MIP/aquaporin (TC 1.A.8) family.</text>
</comment>
<dbReference type="EMBL" id="CP048222">
    <property type="protein sequence ID" value="QHT67436.1"/>
    <property type="molecule type" value="Genomic_DNA"/>
</dbReference>
<evidence type="ECO:0000313" key="9">
    <source>
        <dbReference type="EMBL" id="QHT67436.1"/>
    </source>
</evidence>
<dbReference type="RefSeq" id="WP_162443465.1">
    <property type="nucleotide sequence ID" value="NZ_CP048222.1"/>
</dbReference>
<keyword evidence="6 8" id="KW-0472">Membrane</keyword>
<protein>
    <submittedName>
        <fullName evidence="9">Aquaporin family protein</fullName>
    </submittedName>
</protein>
<dbReference type="PANTHER" id="PTHR43829:SF9">
    <property type="entry name" value="AQUAPORIN-9"/>
    <property type="match status" value="1"/>
</dbReference>
<dbReference type="Gene3D" id="1.20.1080.10">
    <property type="entry name" value="Glycerol uptake facilitator protein"/>
    <property type="match status" value="1"/>
</dbReference>
<dbReference type="GO" id="GO:0005886">
    <property type="term" value="C:plasma membrane"/>
    <property type="evidence" value="ECO:0007669"/>
    <property type="project" value="TreeGrafter"/>
</dbReference>
<dbReference type="AlphaFoldDB" id="A0A6C0GHC8"/>
<dbReference type="PRINTS" id="PR00783">
    <property type="entry name" value="MINTRINSICP"/>
</dbReference>
<dbReference type="SUPFAM" id="SSF81338">
    <property type="entry name" value="Aquaporin-like"/>
    <property type="match status" value="1"/>
</dbReference>
<feature type="transmembrane region" description="Helical" evidence="8">
    <location>
        <begin position="36"/>
        <end position="55"/>
    </location>
</feature>
<dbReference type="NCBIfam" id="TIGR00861">
    <property type="entry name" value="MIP"/>
    <property type="match status" value="1"/>
</dbReference>
<evidence type="ECO:0000256" key="6">
    <source>
        <dbReference type="ARBA" id="ARBA00023136"/>
    </source>
</evidence>
<reference evidence="9 10" key="1">
    <citation type="submission" date="2020-01" db="EMBL/GenBank/DDBJ databases">
        <authorList>
            <person name="Kim M.K."/>
        </authorList>
    </citation>
    <scope>NUCLEOTIDE SEQUENCE [LARGE SCALE GENOMIC DNA]</scope>
    <source>
        <strain evidence="9 10">172606-1</strain>
    </source>
</reference>
<feature type="transmembrane region" description="Helical" evidence="8">
    <location>
        <begin position="6"/>
        <end position="27"/>
    </location>
</feature>
<evidence type="ECO:0000256" key="5">
    <source>
        <dbReference type="ARBA" id="ARBA00022989"/>
    </source>
</evidence>
<organism evidence="9 10">
    <name type="scientific">Rhodocytophaga rosea</name>
    <dbReference type="NCBI Taxonomy" id="2704465"/>
    <lineage>
        <taxon>Bacteria</taxon>
        <taxon>Pseudomonadati</taxon>
        <taxon>Bacteroidota</taxon>
        <taxon>Cytophagia</taxon>
        <taxon>Cytophagales</taxon>
        <taxon>Rhodocytophagaceae</taxon>
        <taxon>Rhodocytophaga</taxon>
    </lineage>
</organism>
<keyword evidence="10" id="KW-1185">Reference proteome</keyword>
<gene>
    <name evidence="9" type="ORF">GXP67_12750</name>
</gene>
<name>A0A6C0GHC8_9BACT</name>
<dbReference type="InterPro" id="IPR000425">
    <property type="entry name" value="MIP"/>
</dbReference>
<dbReference type="InterPro" id="IPR023271">
    <property type="entry name" value="Aquaporin-like"/>
</dbReference>
<evidence type="ECO:0000256" key="2">
    <source>
        <dbReference type="ARBA" id="ARBA00006175"/>
    </source>
</evidence>
<dbReference type="PROSITE" id="PS00221">
    <property type="entry name" value="MIP"/>
    <property type="match status" value="1"/>
</dbReference>
<dbReference type="CDD" id="cd00333">
    <property type="entry name" value="MIP"/>
    <property type="match status" value="1"/>
</dbReference>
<dbReference type="Proteomes" id="UP000480178">
    <property type="component" value="Chromosome"/>
</dbReference>
<evidence type="ECO:0000256" key="8">
    <source>
        <dbReference type="SAM" id="Phobius"/>
    </source>
</evidence>
<keyword evidence="5 8" id="KW-1133">Transmembrane helix</keyword>
<dbReference type="KEGG" id="rhoz:GXP67_12750"/>
<dbReference type="InterPro" id="IPR022357">
    <property type="entry name" value="MIP_CS"/>
</dbReference>
<dbReference type="InterPro" id="IPR050363">
    <property type="entry name" value="MIP/Aquaporin"/>
</dbReference>
<evidence type="ECO:0000256" key="3">
    <source>
        <dbReference type="ARBA" id="ARBA00022448"/>
    </source>
</evidence>
<evidence type="ECO:0000256" key="1">
    <source>
        <dbReference type="ARBA" id="ARBA00004141"/>
    </source>
</evidence>
<feature type="transmembrane region" description="Helical" evidence="8">
    <location>
        <begin position="163"/>
        <end position="184"/>
    </location>
</feature>
<dbReference type="PANTHER" id="PTHR43829">
    <property type="entry name" value="AQUAPORIN OR AQUAGLYCEROPORIN RELATED"/>
    <property type="match status" value="1"/>
</dbReference>
<accession>A0A6C0GHC8</accession>
<comment type="subcellular location">
    <subcellularLocation>
        <location evidence="1">Membrane</location>
        <topology evidence="1">Multi-pass membrane protein</topology>
    </subcellularLocation>
</comment>
<sequence>MSAFLGELVGTCLLIIFGGGVVAGSILKGTKAENSGWIVITIGWGLAVALSVYAVGDFSGAHLNPAVTLSLAVVGEFRWVDVPMYIIAQLIGAFLGATLVWLHYLPHWRETQDDTTKLAVFATNPAIRKPWANLFSELLGTFVLILGLQAIGANKFSDGLNPIVIGLLITGIGLSLGATTGYAINPARDLGPRIAHFVLPIYGKGSSDWSYAWVPIVGPCLGGMLGSLVYKAVFTNQVFGLLWVVVALTLIVIVVAVIKEREVVTAEENLKEKTKA</sequence>
<feature type="transmembrane region" description="Helical" evidence="8">
    <location>
        <begin position="211"/>
        <end position="233"/>
    </location>
</feature>
<evidence type="ECO:0000256" key="7">
    <source>
        <dbReference type="RuleBase" id="RU000477"/>
    </source>
</evidence>
<dbReference type="Pfam" id="PF00230">
    <property type="entry name" value="MIP"/>
    <property type="match status" value="1"/>
</dbReference>